<dbReference type="EMBL" id="JAVAMP010000001">
    <property type="protein sequence ID" value="MDP5273215.1"/>
    <property type="molecule type" value="Genomic_DNA"/>
</dbReference>
<gene>
    <name evidence="5" type="ORF">Q5Y73_03795</name>
</gene>
<keyword evidence="3" id="KW-0378">Hydrolase</keyword>
<dbReference type="InterPro" id="IPR035437">
    <property type="entry name" value="SNase_OB-fold_sf"/>
</dbReference>
<name>A0ABT9IV43_9BACL</name>
<dbReference type="PROSITE" id="PS50830">
    <property type="entry name" value="TNASE_3"/>
    <property type="match status" value="1"/>
</dbReference>
<evidence type="ECO:0000259" key="4">
    <source>
        <dbReference type="PROSITE" id="PS50830"/>
    </source>
</evidence>
<proteinExistence type="predicted"/>
<keyword evidence="2" id="KW-0255">Endonuclease</keyword>
<evidence type="ECO:0000313" key="6">
    <source>
        <dbReference type="Proteomes" id="UP001231941"/>
    </source>
</evidence>
<protein>
    <submittedName>
        <fullName evidence="5">Thermonuclease family protein</fullName>
    </submittedName>
</protein>
<dbReference type="PANTHER" id="PTHR12302">
    <property type="entry name" value="EBNA2 BINDING PROTEIN P100"/>
    <property type="match status" value="1"/>
</dbReference>
<dbReference type="Gene3D" id="2.40.50.90">
    <property type="match status" value="1"/>
</dbReference>
<dbReference type="SUPFAM" id="SSF50199">
    <property type="entry name" value="Staphylococcal nuclease"/>
    <property type="match status" value="1"/>
</dbReference>
<dbReference type="RefSeq" id="WP_305990499.1">
    <property type="nucleotide sequence ID" value="NZ_JAVAMP010000001.1"/>
</dbReference>
<evidence type="ECO:0000256" key="3">
    <source>
        <dbReference type="ARBA" id="ARBA00022801"/>
    </source>
</evidence>
<accession>A0ABT9IV43</accession>
<evidence type="ECO:0000256" key="2">
    <source>
        <dbReference type="ARBA" id="ARBA00022759"/>
    </source>
</evidence>
<evidence type="ECO:0000313" key="5">
    <source>
        <dbReference type="EMBL" id="MDP5273215.1"/>
    </source>
</evidence>
<dbReference type="InterPro" id="IPR016071">
    <property type="entry name" value="Staphylococal_nuclease_OB-fold"/>
</dbReference>
<evidence type="ECO:0000256" key="1">
    <source>
        <dbReference type="ARBA" id="ARBA00022722"/>
    </source>
</evidence>
<reference evidence="5 6" key="1">
    <citation type="submission" date="2023-08" db="EMBL/GenBank/DDBJ databases">
        <authorList>
            <person name="Park J.-S."/>
        </authorList>
    </citation>
    <scope>NUCLEOTIDE SEQUENCE [LARGE SCALE GENOMIC DNA]</scope>
    <source>
        <strain evidence="5 6">2205SS18-9</strain>
    </source>
</reference>
<sequence>MKVEIYGDEDTVRLLMVDTPETVHPNQEVEAFGPEASEFAKETLEGKKVRLELDESERDKYDRLLVYLWIEDEMFNEMLLERGLAEVAYVIEPNTRYVDEFREIEERAKGFGVGMWERTVKVIESSGVIIDETCSNPQIKGNINSKGEKIFHVRDGKYYDATIAEVMFCTEEEAVEAGFRASSR</sequence>
<dbReference type="Pfam" id="PF00565">
    <property type="entry name" value="SNase"/>
    <property type="match status" value="1"/>
</dbReference>
<dbReference type="PANTHER" id="PTHR12302:SF3">
    <property type="entry name" value="SERINE_THREONINE-PROTEIN KINASE 31"/>
    <property type="match status" value="1"/>
</dbReference>
<keyword evidence="6" id="KW-1185">Reference proteome</keyword>
<feature type="domain" description="TNase-like" evidence="4">
    <location>
        <begin position="1"/>
        <end position="118"/>
    </location>
</feature>
<organism evidence="5 6">
    <name type="scientific">Chengkuizengella axinellae</name>
    <dbReference type="NCBI Taxonomy" id="3064388"/>
    <lineage>
        <taxon>Bacteria</taxon>
        <taxon>Bacillati</taxon>
        <taxon>Bacillota</taxon>
        <taxon>Bacilli</taxon>
        <taxon>Bacillales</taxon>
        <taxon>Paenibacillaceae</taxon>
        <taxon>Chengkuizengella</taxon>
    </lineage>
</organism>
<keyword evidence="1" id="KW-0540">Nuclease</keyword>
<dbReference type="Proteomes" id="UP001231941">
    <property type="component" value="Unassembled WGS sequence"/>
</dbReference>
<comment type="caution">
    <text evidence="5">The sequence shown here is derived from an EMBL/GenBank/DDBJ whole genome shotgun (WGS) entry which is preliminary data.</text>
</comment>
<dbReference type="SMART" id="SM00318">
    <property type="entry name" value="SNc"/>
    <property type="match status" value="1"/>
</dbReference>